<name>A0ABS9BZA7_9BACT</name>
<evidence type="ECO:0000313" key="3">
    <source>
        <dbReference type="Proteomes" id="UP001201449"/>
    </source>
</evidence>
<comment type="caution">
    <text evidence="2">The sequence shown here is derived from an EMBL/GenBank/DDBJ whole genome shotgun (WGS) entry which is preliminary data.</text>
</comment>
<feature type="transmembrane region" description="Helical" evidence="1">
    <location>
        <begin position="45"/>
        <end position="64"/>
    </location>
</feature>
<dbReference type="RefSeq" id="WP_234862522.1">
    <property type="nucleotide sequence ID" value="NZ_JAKEVZ010000014.1"/>
</dbReference>
<feature type="transmembrane region" description="Helical" evidence="1">
    <location>
        <begin position="7"/>
        <end position="33"/>
    </location>
</feature>
<organism evidence="2 3">
    <name type="scientific">Mariniradius sediminis</name>
    <dbReference type="NCBI Taxonomy" id="2909237"/>
    <lineage>
        <taxon>Bacteria</taxon>
        <taxon>Pseudomonadati</taxon>
        <taxon>Bacteroidota</taxon>
        <taxon>Cytophagia</taxon>
        <taxon>Cytophagales</taxon>
        <taxon>Cyclobacteriaceae</taxon>
        <taxon>Mariniradius</taxon>
    </lineage>
</organism>
<evidence type="ECO:0000256" key="1">
    <source>
        <dbReference type="SAM" id="Phobius"/>
    </source>
</evidence>
<evidence type="ECO:0000313" key="2">
    <source>
        <dbReference type="EMBL" id="MCF1752660.1"/>
    </source>
</evidence>
<proteinExistence type="predicted"/>
<dbReference type="Proteomes" id="UP001201449">
    <property type="component" value="Unassembled WGS sequence"/>
</dbReference>
<keyword evidence="1" id="KW-0812">Transmembrane</keyword>
<sequence length="128" mass="13744">MQFIKKYLSLIVLLISIVTILSGLTQVVAPGFVLGVIGAEVNATSAHFFGIVGMFMALFGALMIHNMYAVQTSPVTVFWCGMQKLGAFVAVSLGVFNGVFSVLAMGVAIFDLFSAGIFFFFIKTIKDT</sequence>
<gene>
    <name evidence="2" type="ORF">L0U89_16500</name>
</gene>
<feature type="transmembrane region" description="Helical" evidence="1">
    <location>
        <begin position="76"/>
        <end position="96"/>
    </location>
</feature>
<keyword evidence="3" id="KW-1185">Reference proteome</keyword>
<feature type="transmembrane region" description="Helical" evidence="1">
    <location>
        <begin position="102"/>
        <end position="122"/>
    </location>
</feature>
<keyword evidence="1" id="KW-0472">Membrane</keyword>
<dbReference type="EMBL" id="JAKEVZ010000014">
    <property type="protein sequence ID" value="MCF1752660.1"/>
    <property type="molecule type" value="Genomic_DNA"/>
</dbReference>
<reference evidence="2 3" key="1">
    <citation type="submission" date="2022-01" db="EMBL/GenBank/DDBJ databases">
        <title>Mariniradius saccharolyticus sp. nov., isolated from sediment of a river.</title>
        <authorList>
            <person name="Liu H."/>
        </authorList>
    </citation>
    <scope>NUCLEOTIDE SEQUENCE [LARGE SCALE GENOMIC DNA]</scope>
    <source>
        <strain evidence="2 3">RY-2</strain>
    </source>
</reference>
<accession>A0ABS9BZA7</accession>
<keyword evidence="1" id="KW-1133">Transmembrane helix</keyword>
<protein>
    <submittedName>
        <fullName evidence="2">Patatin</fullName>
    </submittedName>
</protein>